<feature type="compositionally biased region" description="Polar residues" evidence="1">
    <location>
        <begin position="512"/>
        <end position="523"/>
    </location>
</feature>
<accession>A0A5C3LMS9</accession>
<proteinExistence type="predicted"/>
<keyword evidence="2" id="KW-0472">Membrane</keyword>
<feature type="signal peptide" evidence="3">
    <location>
        <begin position="1"/>
        <end position="23"/>
    </location>
</feature>
<reference evidence="4 5" key="1">
    <citation type="journal article" date="2019" name="Nat. Ecol. Evol.">
        <title>Megaphylogeny resolves global patterns of mushroom evolution.</title>
        <authorList>
            <person name="Varga T."/>
            <person name="Krizsan K."/>
            <person name="Foldi C."/>
            <person name="Dima B."/>
            <person name="Sanchez-Garcia M."/>
            <person name="Sanchez-Ramirez S."/>
            <person name="Szollosi G.J."/>
            <person name="Szarkandi J.G."/>
            <person name="Papp V."/>
            <person name="Albert L."/>
            <person name="Andreopoulos W."/>
            <person name="Angelini C."/>
            <person name="Antonin V."/>
            <person name="Barry K.W."/>
            <person name="Bougher N.L."/>
            <person name="Buchanan P."/>
            <person name="Buyck B."/>
            <person name="Bense V."/>
            <person name="Catcheside P."/>
            <person name="Chovatia M."/>
            <person name="Cooper J."/>
            <person name="Damon W."/>
            <person name="Desjardin D."/>
            <person name="Finy P."/>
            <person name="Geml J."/>
            <person name="Haridas S."/>
            <person name="Hughes K."/>
            <person name="Justo A."/>
            <person name="Karasinski D."/>
            <person name="Kautmanova I."/>
            <person name="Kiss B."/>
            <person name="Kocsube S."/>
            <person name="Kotiranta H."/>
            <person name="LaButti K.M."/>
            <person name="Lechner B.E."/>
            <person name="Liimatainen K."/>
            <person name="Lipzen A."/>
            <person name="Lukacs Z."/>
            <person name="Mihaltcheva S."/>
            <person name="Morgado L.N."/>
            <person name="Niskanen T."/>
            <person name="Noordeloos M.E."/>
            <person name="Ohm R.A."/>
            <person name="Ortiz-Santana B."/>
            <person name="Ovrebo C."/>
            <person name="Racz N."/>
            <person name="Riley R."/>
            <person name="Savchenko A."/>
            <person name="Shiryaev A."/>
            <person name="Soop K."/>
            <person name="Spirin V."/>
            <person name="Szebenyi C."/>
            <person name="Tomsovsky M."/>
            <person name="Tulloss R.E."/>
            <person name="Uehling J."/>
            <person name="Grigoriev I.V."/>
            <person name="Vagvolgyi C."/>
            <person name="Papp T."/>
            <person name="Martin F.M."/>
            <person name="Miettinen O."/>
            <person name="Hibbett D.S."/>
            <person name="Nagy L.G."/>
        </authorList>
    </citation>
    <scope>NUCLEOTIDE SEQUENCE [LARGE SCALE GENOMIC DNA]</scope>
    <source>
        <strain evidence="4 5">CBS 166.37</strain>
    </source>
</reference>
<evidence type="ECO:0000313" key="5">
    <source>
        <dbReference type="Proteomes" id="UP000308652"/>
    </source>
</evidence>
<evidence type="ECO:0000256" key="1">
    <source>
        <dbReference type="SAM" id="MobiDB-lite"/>
    </source>
</evidence>
<feature type="region of interest" description="Disordered" evidence="1">
    <location>
        <begin position="478"/>
        <end position="523"/>
    </location>
</feature>
<dbReference type="Proteomes" id="UP000308652">
    <property type="component" value="Unassembled WGS sequence"/>
</dbReference>
<dbReference type="AlphaFoldDB" id="A0A5C3LMS9"/>
<keyword evidence="2" id="KW-1133">Transmembrane helix</keyword>
<name>A0A5C3LMS9_9AGAR</name>
<protein>
    <recommendedName>
        <fullName evidence="6">Mid2 domain-containing protein</fullName>
    </recommendedName>
</protein>
<evidence type="ECO:0000313" key="4">
    <source>
        <dbReference type="EMBL" id="TFK34484.1"/>
    </source>
</evidence>
<evidence type="ECO:0000256" key="3">
    <source>
        <dbReference type="SAM" id="SignalP"/>
    </source>
</evidence>
<keyword evidence="3" id="KW-0732">Signal</keyword>
<feature type="chain" id="PRO_5022833675" description="Mid2 domain-containing protein" evidence="3">
    <location>
        <begin position="24"/>
        <end position="594"/>
    </location>
</feature>
<dbReference type="EMBL" id="ML213631">
    <property type="protein sequence ID" value="TFK34484.1"/>
    <property type="molecule type" value="Genomic_DNA"/>
</dbReference>
<feature type="region of interest" description="Disordered" evidence="1">
    <location>
        <begin position="293"/>
        <end position="321"/>
    </location>
</feature>
<evidence type="ECO:0000256" key="2">
    <source>
        <dbReference type="SAM" id="Phobius"/>
    </source>
</evidence>
<feature type="compositionally biased region" description="Polar residues" evidence="1">
    <location>
        <begin position="293"/>
        <end position="303"/>
    </location>
</feature>
<organism evidence="4 5">
    <name type="scientific">Crucibulum laeve</name>
    <dbReference type="NCBI Taxonomy" id="68775"/>
    <lineage>
        <taxon>Eukaryota</taxon>
        <taxon>Fungi</taxon>
        <taxon>Dikarya</taxon>
        <taxon>Basidiomycota</taxon>
        <taxon>Agaricomycotina</taxon>
        <taxon>Agaricomycetes</taxon>
        <taxon>Agaricomycetidae</taxon>
        <taxon>Agaricales</taxon>
        <taxon>Agaricineae</taxon>
        <taxon>Nidulariaceae</taxon>
        <taxon>Crucibulum</taxon>
    </lineage>
</organism>
<keyword evidence="2" id="KW-0812">Transmembrane</keyword>
<sequence length="594" mass="64760">MRSFPSRLIIGTVLAAITHVVSAAPAAHQLQITIPKTADKITQRLSNPILAFAQRSNTPGDNVGRALGGYYSQPPLLEDSIDSETPFTLPLLAISALENGHAHLYTPVPNEALPTTTTFASFARPVSRLHLVSAFTPPPPFPTEDPQQDVFDGNGIDSDVVTATALFFQNYRPDTPPSAVQEDKTVPTQLLVIGAVFGTIFILCFVIFFLLGVLNTWCRVRKVKNSRKTPKMAAWCTSSMPRTPESERRYLWSKSDKYHGHDDEDNTNMKQPDLSTYMYASKVFDVPSPEGSDNSCITMSSAPPDTPTHPNGRPPTPANPPELMYYSHTDQPFWKKRPSDPNALNDIKEEVESVEGKRSETPAYYSPLLAGALRLSHFGARLRDTLLSSRASVFTTVSHYRASVFTTTSAISTYSNSEIVNTNTNTNPDRLSSHASTHRLRPISVVSNLTTDSILGTLPSANSEVLTPSSIRTEFILSPAPLRTPGRSRGPFKGTSKSKDEKEAIEIEDTQGSESKNTHIRTQSAPVPAPVFYLPLGDDLQRQYVAAAPVELGVGSLGAGLELSGSNSRGVRQIFHRRSRSDLGGAAGEMDKIV</sequence>
<feature type="transmembrane region" description="Helical" evidence="2">
    <location>
        <begin position="190"/>
        <end position="218"/>
    </location>
</feature>
<gene>
    <name evidence="4" type="ORF">BDQ12DRAFT_689682</name>
</gene>
<keyword evidence="5" id="KW-1185">Reference proteome</keyword>
<evidence type="ECO:0008006" key="6">
    <source>
        <dbReference type="Google" id="ProtNLM"/>
    </source>
</evidence>
<feature type="compositionally biased region" description="Pro residues" evidence="1">
    <location>
        <begin position="304"/>
        <end position="320"/>
    </location>
</feature>